<dbReference type="EMBL" id="FSSB01000010">
    <property type="protein sequence ID" value="SIO93852.1"/>
    <property type="molecule type" value="Genomic_DNA"/>
</dbReference>
<dbReference type="AlphaFoldDB" id="A0A1N6M333"/>
<evidence type="ECO:0000313" key="2">
    <source>
        <dbReference type="EMBL" id="QMV14373.1"/>
    </source>
</evidence>
<dbReference type="InterPro" id="IPR016181">
    <property type="entry name" value="Acyl_CoA_acyltransferase"/>
</dbReference>
<dbReference type="Proteomes" id="UP000184774">
    <property type="component" value="Unassembled WGS sequence"/>
</dbReference>
<evidence type="ECO:0000313" key="3">
    <source>
        <dbReference type="EMBL" id="SIO93852.1"/>
    </source>
</evidence>
<dbReference type="InterPro" id="IPR000182">
    <property type="entry name" value="GNAT_dom"/>
</dbReference>
<protein>
    <recommendedName>
        <fullName evidence="1">N-acetyltransferase domain-containing protein</fullName>
    </recommendedName>
</protein>
<keyword evidence="5" id="KW-1185">Reference proteome</keyword>
<dbReference type="PANTHER" id="PTHR43792:SF1">
    <property type="entry name" value="N-ACETYLTRANSFERASE DOMAIN-CONTAINING PROTEIN"/>
    <property type="match status" value="1"/>
</dbReference>
<gene>
    <name evidence="3" type="ORF">VSP9026_01531</name>
    <name evidence="2" type="ORF">Vspart_01628</name>
</gene>
<proteinExistence type="predicted"/>
<evidence type="ECO:0000259" key="1">
    <source>
        <dbReference type="Pfam" id="PF13302"/>
    </source>
</evidence>
<dbReference type="SUPFAM" id="SSF55729">
    <property type="entry name" value="Acyl-CoA N-acyltransferases (Nat)"/>
    <property type="match status" value="1"/>
</dbReference>
<evidence type="ECO:0000313" key="4">
    <source>
        <dbReference type="Proteomes" id="UP000184774"/>
    </source>
</evidence>
<reference evidence="3 4" key="1">
    <citation type="submission" date="2016-12" db="EMBL/GenBank/DDBJ databases">
        <authorList>
            <person name="Song W.-J."/>
            <person name="Kurnit D.M."/>
        </authorList>
    </citation>
    <scope>NUCLEOTIDE SEQUENCE [LARGE SCALE GENOMIC DNA]</scope>
    <source>
        <strain evidence="3 4">CECT 9026</strain>
    </source>
</reference>
<dbReference type="Proteomes" id="UP000515264">
    <property type="component" value="Chromosome 1"/>
</dbReference>
<reference evidence="2" key="2">
    <citation type="submission" date="2019-11" db="EMBL/GenBank/DDBJ databases">
        <authorList>
            <person name="January G."/>
            <person name="Bunk B."/>
        </authorList>
    </citation>
    <scope>NUCLEOTIDE SEQUENCE</scope>
    <source>
        <strain evidence="2">3.6</strain>
    </source>
</reference>
<dbReference type="OrthoDB" id="9801656at2"/>
<dbReference type="Gene3D" id="3.40.630.30">
    <property type="match status" value="1"/>
</dbReference>
<evidence type="ECO:0000313" key="5">
    <source>
        <dbReference type="Proteomes" id="UP000515264"/>
    </source>
</evidence>
<dbReference type="PANTHER" id="PTHR43792">
    <property type="entry name" value="GNAT FAMILY, PUTATIVE (AFU_ORTHOLOGUE AFUA_3G00765)-RELATED-RELATED"/>
    <property type="match status" value="1"/>
</dbReference>
<accession>A0A1N6M333</accession>
<dbReference type="Pfam" id="PF13302">
    <property type="entry name" value="Acetyltransf_3"/>
    <property type="match status" value="1"/>
</dbReference>
<feature type="domain" description="N-acetyltransferase" evidence="1">
    <location>
        <begin position="12"/>
        <end position="140"/>
    </location>
</feature>
<reference evidence="2 5" key="3">
    <citation type="journal article" date="2020" name="J. Nat. Prod.">
        <title>Genomics-Metabolomics Profiling Disclosed Marine Vibrio spartinae 3.6 as a Producer of a New Branched Side Chain Prodigiosin.</title>
        <authorList>
            <person name="Vitale G.A."/>
            <person name="Sciarretta M."/>
            <person name="Palma Esposito F."/>
            <person name="January G.G."/>
            <person name="Giaccio M."/>
            <person name="Bunk B."/>
            <person name="Sproer C."/>
            <person name="Bajerski F."/>
            <person name="Power D."/>
            <person name="Festa C."/>
            <person name="Monti M.C."/>
            <person name="D'Auria M.V."/>
            <person name="de Pascale D."/>
        </authorList>
    </citation>
    <scope>NUCLEOTIDE SEQUENCE [LARGE SCALE GENOMIC DNA]</scope>
    <source>
        <strain evidence="2 5">3.6</strain>
    </source>
</reference>
<sequence length="204" mass="24021">MMNNVICSKYGITLRKWNDDDIQGYATLASDEENMKFISSGQVRTIDIINDEVERFRQNQEQKGWARWVVSQGANAPFMGYAGFEEKQFGINFGMRYLPKYWGTPWTYLAGHTALCWAFDVLGFTSVYTLTNIKHTRAIQMNLKYLNLDREQCRIISTPFGDHLKIDYDRDNFFKVRDKNESTAQKLYQYIQKQETRETVHAKY</sequence>
<name>A0A1N6M333_9VIBR</name>
<dbReference type="EMBL" id="CP046268">
    <property type="protein sequence ID" value="QMV14373.1"/>
    <property type="molecule type" value="Genomic_DNA"/>
</dbReference>
<dbReference type="InterPro" id="IPR051531">
    <property type="entry name" value="N-acetyltransferase"/>
</dbReference>
<dbReference type="RefSeq" id="WP_095533282.1">
    <property type="nucleotide sequence ID" value="NZ_AP024907.1"/>
</dbReference>
<organism evidence="3 4">
    <name type="scientific">Vibrio spartinae</name>
    <dbReference type="NCBI Taxonomy" id="1918945"/>
    <lineage>
        <taxon>Bacteria</taxon>
        <taxon>Pseudomonadati</taxon>
        <taxon>Pseudomonadota</taxon>
        <taxon>Gammaproteobacteria</taxon>
        <taxon>Vibrionales</taxon>
        <taxon>Vibrionaceae</taxon>
        <taxon>Vibrio</taxon>
    </lineage>
</organism>
<dbReference type="GO" id="GO:0016747">
    <property type="term" value="F:acyltransferase activity, transferring groups other than amino-acyl groups"/>
    <property type="evidence" value="ECO:0007669"/>
    <property type="project" value="InterPro"/>
</dbReference>